<evidence type="ECO:0000256" key="3">
    <source>
        <dbReference type="ARBA" id="ARBA00009677"/>
    </source>
</evidence>
<gene>
    <name evidence="7" type="primary">flgK</name>
    <name evidence="12" type="ORF">CWE06_09335</name>
</gene>
<evidence type="ECO:0000256" key="5">
    <source>
        <dbReference type="ARBA" id="ARBA00022525"/>
    </source>
</evidence>
<dbReference type="AlphaFoldDB" id="A0A432VS87"/>
<keyword evidence="6 7" id="KW-0975">Bacterial flagellum</keyword>
<dbReference type="PRINTS" id="PR01005">
    <property type="entry name" value="FLGHOOKAP1"/>
</dbReference>
<dbReference type="RefSeq" id="WP_126793420.1">
    <property type="nucleotide sequence ID" value="NZ_PIPI01000006.1"/>
</dbReference>
<name>A0A432VS87_9GAMM</name>
<dbReference type="InterPro" id="IPR001444">
    <property type="entry name" value="Flag_bb_rod_N"/>
</dbReference>
<dbReference type="GO" id="GO:0005576">
    <property type="term" value="C:extracellular region"/>
    <property type="evidence" value="ECO:0007669"/>
    <property type="project" value="UniProtKB-SubCell"/>
</dbReference>
<dbReference type="PANTHER" id="PTHR30033:SF1">
    <property type="entry name" value="FLAGELLAR HOOK-ASSOCIATED PROTEIN 1"/>
    <property type="match status" value="1"/>
</dbReference>
<dbReference type="InterPro" id="IPR002371">
    <property type="entry name" value="FlgK"/>
</dbReference>
<dbReference type="Pfam" id="PF06429">
    <property type="entry name" value="Flg_bbr_C"/>
    <property type="match status" value="1"/>
</dbReference>
<comment type="subcellular location">
    <subcellularLocation>
        <location evidence="1 7">Bacterial flagellum</location>
    </subcellularLocation>
    <subcellularLocation>
        <location evidence="2 7">Secreted</location>
    </subcellularLocation>
</comment>
<feature type="domain" description="Flagellar basal body rod protein N-terminal" evidence="8">
    <location>
        <begin position="4"/>
        <end position="33"/>
    </location>
</feature>
<dbReference type="GO" id="GO:0044780">
    <property type="term" value="P:bacterial-type flagellum assembly"/>
    <property type="evidence" value="ECO:0007669"/>
    <property type="project" value="InterPro"/>
</dbReference>
<dbReference type="GO" id="GO:0005198">
    <property type="term" value="F:structural molecule activity"/>
    <property type="evidence" value="ECO:0007669"/>
    <property type="project" value="UniProtKB-UniRule"/>
</dbReference>
<dbReference type="OrthoDB" id="9802553at2"/>
<evidence type="ECO:0000256" key="2">
    <source>
        <dbReference type="ARBA" id="ARBA00004613"/>
    </source>
</evidence>
<dbReference type="InterPro" id="IPR049119">
    <property type="entry name" value="FlgK_D2-like"/>
</dbReference>
<dbReference type="Proteomes" id="UP000288212">
    <property type="component" value="Unassembled WGS sequence"/>
</dbReference>
<keyword evidence="12" id="KW-0282">Flagellum</keyword>
<sequence length="533" mass="56859">MSVFNIGVGGLQAAQAGLYATSNNIANVYTPGYNREIVQFGENSTGGVKLMSIERQFNQFIASRLNSAESNLNGLKAYQAQISQIDNLLSDADAGIGPMLQRFYSAVSDLSSNPADAAAREGVLGTANSLTAQFRAFNNYLNDMQGDINGQIASEVTKANELAKQIASLNGDITAMRAAAGQEPNMLLNQRDHAVAELSKIMDIRVNAQGNGQYNISFGNGLSLVAGETATTLQPMRDSADPNRLTLGYISRTGANIPLEEGVFTQGTLGGLMQFRTESLDKLQGQLGQMAVSMTQAYNEVHNAGFDLNGQAGEDLFTIGQPRVNSHSRNESGVVATVSFENVQQLNSSAYDVNFSNGEFTAIRRDNGQAVAVTVNPDNSISFGGLNMSFDGTPENGDRFRVYPVQDIASGFGLNITDAAKLAAATSPNSGDNTNAMELQSLQNRAVVGGSATFTQAYAAIVSDTGTRISVLNANLAAQEGLADQLRMLQQAESGVNLDEEAANLMRYQQYYQANARVIQAGITIMEELLQLR</sequence>
<proteinExistence type="inferred from homology"/>
<feature type="domain" description="Flagellar basal-body/hook protein C-terminal" evidence="9">
    <location>
        <begin position="493"/>
        <end position="532"/>
    </location>
</feature>
<evidence type="ECO:0000259" key="10">
    <source>
        <dbReference type="Pfam" id="PF21158"/>
    </source>
</evidence>
<evidence type="ECO:0000313" key="13">
    <source>
        <dbReference type="Proteomes" id="UP000288212"/>
    </source>
</evidence>
<dbReference type="Pfam" id="PF22638">
    <property type="entry name" value="FlgK_D1"/>
    <property type="match status" value="1"/>
</dbReference>
<dbReference type="PANTHER" id="PTHR30033">
    <property type="entry name" value="FLAGELLAR HOOK-ASSOCIATED PROTEIN 1"/>
    <property type="match status" value="1"/>
</dbReference>
<dbReference type="EMBL" id="PIPI01000006">
    <property type="protein sequence ID" value="RUO19225.1"/>
    <property type="molecule type" value="Genomic_DNA"/>
</dbReference>
<feature type="domain" description="Flagellar hook-associated protein 1 D2-like" evidence="10">
    <location>
        <begin position="326"/>
        <end position="404"/>
    </location>
</feature>
<organism evidence="12 13">
    <name type="scientific">Aliidiomarina haloalkalitolerans</name>
    <dbReference type="NCBI Taxonomy" id="859059"/>
    <lineage>
        <taxon>Bacteria</taxon>
        <taxon>Pseudomonadati</taxon>
        <taxon>Pseudomonadota</taxon>
        <taxon>Gammaproteobacteria</taxon>
        <taxon>Alteromonadales</taxon>
        <taxon>Idiomarinaceae</taxon>
        <taxon>Aliidiomarina</taxon>
    </lineage>
</organism>
<dbReference type="InterPro" id="IPR053927">
    <property type="entry name" value="FlgK_helical"/>
</dbReference>
<dbReference type="SUPFAM" id="SSF64518">
    <property type="entry name" value="Phase 1 flagellin"/>
    <property type="match status" value="1"/>
</dbReference>
<keyword evidence="5 7" id="KW-0964">Secreted</keyword>
<keyword evidence="13" id="KW-1185">Reference proteome</keyword>
<evidence type="ECO:0000256" key="4">
    <source>
        <dbReference type="ARBA" id="ARBA00016244"/>
    </source>
</evidence>
<evidence type="ECO:0000259" key="8">
    <source>
        <dbReference type="Pfam" id="PF00460"/>
    </source>
</evidence>
<evidence type="ECO:0000256" key="6">
    <source>
        <dbReference type="ARBA" id="ARBA00023143"/>
    </source>
</evidence>
<keyword evidence="12" id="KW-0966">Cell projection</keyword>
<dbReference type="Pfam" id="PF00460">
    <property type="entry name" value="Flg_bb_rod"/>
    <property type="match status" value="1"/>
</dbReference>
<comment type="caution">
    <text evidence="12">The sequence shown here is derived from an EMBL/GenBank/DDBJ whole genome shotgun (WGS) entry which is preliminary data.</text>
</comment>
<evidence type="ECO:0000313" key="12">
    <source>
        <dbReference type="EMBL" id="RUO19225.1"/>
    </source>
</evidence>
<protein>
    <recommendedName>
        <fullName evidence="4 7">Flagellar hook-associated protein 1</fullName>
        <shortName evidence="7">HAP1</shortName>
    </recommendedName>
</protein>
<evidence type="ECO:0000256" key="7">
    <source>
        <dbReference type="RuleBase" id="RU362065"/>
    </source>
</evidence>
<dbReference type="Pfam" id="PF21158">
    <property type="entry name" value="flgK_1st_1"/>
    <property type="match status" value="1"/>
</dbReference>
<dbReference type="InterPro" id="IPR010930">
    <property type="entry name" value="Flg_bb/hook_C_dom"/>
</dbReference>
<keyword evidence="12" id="KW-0969">Cilium</keyword>
<feature type="domain" description="Flagellar hook-associated protein FlgK helical" evidence="11">
    <location>
        <begin position="82"/>
        <end position="317"/>
    </location>
</feature>
<comment type="similarity">
    <text evidence="3 7">Belongs to the flagella basal body rod proteins family.</text>
</comment>
<evidence type="ECO:0000259" key="11">
    <source>
        <dbReference type="Pfam" id="PF22638"/>
    </source>
</evidence>
<dbReference type="NCBIfam" id="TIGR02492">
    <property type="entry name" value="flgK_ends"/>
    <property type="match status" value="1"/>
</dbReference>
<accession>A0A432VS87</accession>
<reference evidence="12 13" key="1">
    <citation type="journal article" date="2011" name="Front. Microbiol.">
        <title>Genomic signatures of strain selection and enhancement in Bacillus atrophaeus var. globigii, a historical biowarfare simulant.</title>
        <authorList>
            <person name="Gibbons H.S."/>
            <person name="Broomall S.M."/>
            <person name="McNew L.A."/>
            <person name="Daligault H."/>
            <person name="Chapman C."/>
            <person name="Bruce D."/>
            <person name="Karavis M."/>
            <person name="Krepps M."/>
            <person name="McGregor P.A."/>
            <person name="Hong C."/>
            <person name="Park K.H."/>
            <person name="Akmal A."/>
            <person name="Feldman A."/>
            <person name="Lin J.S."/>
            <person name="Chang W.E."/>
            <person name="Higgs B.W."/>
            <person name="Demirev P."/>
            <person name="Lindquist J."/>
            <person name="Liem A."/>
            <person name="Fochler E."/>
            <person name="Read T.D."/>
            <person name="Tapia R."/>
            <person name="Johnson S."/>
            <person name="Bishop-Lilly K.A."/>
            <person name="Detter C."/>
            <person name="Han C."/>
            <person name="Sozhamannan S."/>
            <person name="Rosenzweig C.N."/>
            <person name="Skowronski E.W."/>
        </authorList>
    </citation>
    <scope>NUCLEOTIDE SEQUENCE [LARGE SCALE GENOMIC DNA]</scope>
    <source>
        <strain evidence="12 13">AK5</strain>
    </source>
</reference>
<dbReference type="GO" id="GO:0009424">
    <property type="term" value="C:bacterial-type flagellum hook"/>
    <property type="evidence" value="ECO:0007669"/>
    <property type="project" value="UniProtKB-UniRule"/>
</dbReference>
<evidence type="ECO:0000259" key="9">
    <source>
        <dbReference type="Pfam" id="PF06429"/>
    </source>
</evidence>
<evidence type="ECO:0000256" key="1">
    <source>
        <dbReference type="ARBA" id="ARBA00004365"/>
    </source>
</evidence>